<dbReference type="Proteomes" id="UP001500540">
    <property type="component" value="Unassembled WGS sequence"/>
</dbReference>
<dbReference type="PROSITE" id="PS51257">
    <property type="entry name" value="PROKAR_LIPOPROTEIN"/>
    <property type="match status" value="1"/>
</dbReference>
<protein>
    <submittedName>
        <fullName evidence="7">ABC transporter substrate-binding protein</fullName>
    </submittedName>
</protein>
<dbReference type="PANTHER" id="PTHR30024:SF47">
    <property type="entry name" value="TAURINE-BINDING PERIPLASMIC PROTEIN"/>
    <property type="match status" value="1"/>
</dbReference>
<keyword evidence="3 5" id="KW-0732">Signal</keyword>
<proteinExistence type="inferred from homology"/>
<dbReference type="SMART" id="SM00062">
    <property type="entry name" value="PBPb"/>
    <property type="match status" value="1"/>
</dbReference>
<name>A0ABP7GYD5_9MICO</name>
<dbReference type="SUPFAM" id="SSF53850">
    <property type="entry name" value="Periplasmic binding protein-like II"/>
    <property type="match status" value="1"/>
</dbReference>
<evidence type="ECO:0000256" key="3">
    <source>
        <dbReference type="ARBA" id="ARBA00022729"/>
    </source>
</evidence>
<evidence type="ECO:0000256" key="4">
    <source>
        <dbReference type="SAM" id="MobiDB-lite"/>
    </source>
</evidence>
<dbReference type="InterPro" id="IPR015168">
    <property type="entry name" value="SsuA/THI5"/>
</dbReference>
<accession>A0ABP7GYD5</accession>
<gene>
    <name evidence="7" type="ORF">GCM10022240_30740</name>
</gene>
<sequence length="334" mass="34252">MKQRTILAVVVVALLTLTGCSSQGGQAPGSGTSADSSSGVTKVSIGGVVTTSTVPISLGQSEGIFKKHGLDVTMEPTQNFAAAVPSLMNGKLDFAIAAVPPFIIALQQRMPLVAVAGTSATVADSTQEGNQVVVRRGSGIKTLAELEGKKVATNQVGSGPYVGVLATYLRSGGAPDGIEWVSMPMNEQVAGLESGSIDAAVLAEPYTGMALADGNVPLASAYRDPQHPILNAGDPYVVVLTSKSYAEKNPKIVAAMRDALDEANAFAADHHDKVVDVLVSETGMDAKVAATIKIPGFVGKLTGAELQRLADAMLEVGLLKKKFDGAAAVWQPAG</sequence>
<evidence type="ECO:0000259" key="6">
    <source>
        <dbReference type="SMART" id="SM00062"/>
    </source>
</evidence>
<comment type="similarity">
    <text evidence="2">Belongs to the bacterial solute-binding protein SsuA/TauA family.</text>
</comment>
<keyword evidence="8" id="KW-1185">Reference proteome</keyword>
<dbReference type="EMBL" id="BAABAF010000013">
    <property type="protein sequence ID" value="GAA3777150.1"/>
    <property type="molecule type" value="Genomic_DNA"/>
</dbReference>
<reference evidence="8" key="1">
    <citation type="journal article" date="2019" name="Int. J. Syst. Evol. Microbiol.">
        <title>The Global Catalogue of Microorganisms (GCM) 10K type strain sequencing project: providing services to taxonomists for standard genome sequencing and annotation.</title>
        <authorList>
            <consortium name="The Broad Institute Genomics Platform"/>
            <consortium name="The Broad Institute Genome Sequencing Center for Infectious Disease"/>
            <person name="Wu L."/>
            <person name="Ma J."/>
        </authorList>
    </citation>
    <scope>NUCLEOTIDE SEQUENCE [LARGE SCALE GENOMIC DNA]</scope>
    <source>
        <strain evidence="8">JCM 16950</strain>
    </source>
</reference>
<feature type="region of interest" description="Disordered" evidence="4">
    <location>
        <begin position="21"/>
        <end position="40"/>
    </location>
</feature>
<feature type="chain" id="PRO_5047243411" evidence="5">
    <location>
        <begin position="23"/>
        <end position="334"/>
    </location>
</feature>
<dbReference type="Pfam" id="PF09084">
    <property type="entry name" value="NMT1"/>
    <property type="match status" value="1"/>
</dbReference>
<evidence type="ECO:0000256" key="5">
    <source>
        <dbReference type="SAM" id="SignalP"/>
    </source>
</evidence>
<comment type="subcellular location">
    <subcellularLocation>
        <location evidence="1">Periplasm</location>
    </subcellularLocation>
</comment>
<feature type="signal peptide" evidence="5">
    <location>
        <begin position="1"/>
        <end position="22"/>
    </location>
</feature>
<evidence type="ECO:0000256" key="2">
    <source>
        <dbReference type="ARBA" id="ARBA00010742"/>
    </source>
</evidence>
<feature type="compositionally biased region" description="Polar residues" evidence="4">
    <location>
        <begin position="21"/>
        <end position="35"/>
    </location>
</feature>
<dbReference type="Gene3D" id="3.40.190.10">
    <property type="entry name" value="Periplasmic binding protein-like II"/>
    <property type="match status" value="2"/>
</dbReference>
<organism evidence="7 8">
    <name type="scientific">Microbacterium kribbense</name>
    <dbReference type="NCBI Taxonomy" id="433645"/>
    <lineage>
        <taxon>Bacteria</taxon>
        <taxon>Bacillati</taxon>
        <taxon>Actinomycetota</taxon>
        <taxon>Actinomycetes</taxon>
        <taxon>Micrococcales</taxon>
        <taxon>Microbacteriaceae</taxon>
        <taxon>Microbacterium</taxon>
    </lineage>
</organism>
<feature type="domain" description="Solute-binding protein family 3/N-terminal" evidence="6">
    <location>
        <begin position="42"/>
        <end position="269"/>
    </location>
</feature>
<dbReference type="RefSeq" id="WP_344785203.1">
    <property type="nucleotide sequence ID" value="NZ_BAABAF010000013.1"/>
</dbReference>
<dbReference type="InterPro" id="IPR001638">
    <property type="entry name" value="Solute-binding_3/MltF_N"/>
</dbReference>
<evidence type="ECO:0000313" key="7">
    <source>
        <dbReference type="EMBL" id="GAA3777150.1"/>
    </source>
</evidence>
<evidence type="ECO:0000313" key="8">
    <source>
        <dbReference type="Proteomes" id="UP001500540"/>
    </source>
</evidence>
<evidence type="ECO:0000256" key="1">
    <source>
        <dbReference type="ARBA" id="ARBA00004418"/>
    </source>
</evidence>
<comment type="caution">
    <text evidence="7">The sequence shown here is derived from an EMBL/GenBank/DDBJ whole genome shotgun (WGS) entry which is preliminary data.</text>
</comment>
<dbReference type="PANTHER" id="PTHR30024">
    <property type="entry name" value="ALIPHATIC SULFONATES-BINDING PROTEIN-RELATED"/>
    <property type="match status" value="1"/>
</dbReference>